<feature type="region of interest" description="Disordered" evidence="4">
    <location>
        <begin position="65"/>
        <end position="87"/>
    </location>
</feature>
<evidence type="ECO:0000256" key="1">
    <source>
        <dbReference type="ARBA" id="ARBA00024680"/>
    </source>
</evidence>
<dbReference type="Proteomes" id="UP000230750">
    <property type="component" value="Unassembled WGS sequence"/>
</dbReference>
<evidence type="ECO:0000313" key="5">
    <source>
        <dbReference type="EMBL" id="PIK60046.1"/>
    </source>
</evidence>
<proteinExistence type="predicted"/>
<comment type="function">
    <text evidence="1">Required for the export of mRNAs containing poly(A) tails from the nucleus into the cytoplasm. May be involved in the terminal step of the mRNA transport through the nuclear pore complex (NPC).</text>
</comment>
<dbReference type="STRING" id="307972.A0A2G8LIG3"/>
<dbReference type="InterPro" id="IPR012476">
    <property type="entry name" value="GLE1"/>
</dbReference>
<organism evidence="5 6">
    <name type="scientific">Stichopus japonicus</name>
    <name type="common">Sea cucumber</name>
    <dbReference type="NCBI Taxonomy" id="307972"/>
    <lineage>
        <taxon>Eukaryota</taxon>
        <taxon>Metazoa</taxon>
        <taxon>Echinodermata</taxon>
        <taxon>Eleutherozoa</taxon>
        <taxon>Echinozoa</taxon>
        <taxon>Holothuroidea</taxon>
        <taxon>Aspidochirotacea</taxon>
        <taxon>Aspidochirotida</taxon>
        <taxon>Stichopodidae</taxon>
        <taxon>Apostichopus</taxon>
    </lineage>
</organism>
<evidence type="ECO:0000313" key="6">
    <source>
        <dbReference type="Proteomes" id="UP000230750"/>
    </source>
</evidence>
<comment type="caution">
    <text evidence="5">The sequence shown here is derived from an EMBL/GenBank/DDBJ whole genome shotgun (WGS) entry which is preliminary data.</text>
</comment>
<feature type="coiled-coil region" evidence="3">
    <location>
        <begin position="200"/>
        <end position="229"/>
    </location>
</feature>
<dbReference type="OrthoDB" id="420884at2759"/>
<reference evidence="5 6" key="1">
    <citation type="journal article" date="2017" name="PLoS Biol.">
        <title>The sea cucumber genome provides insights into morphological evolution and visceral regeneration.</title>
        <authorList>
            <person name="Zhang X."/>
            <person name="Sun L."/>
            <person name="Yuan J."/>
            <person name="Sun Y."/>
            <person name="Gao Y."/>
            <person name="Zhang L."/>
            <person name="Li S."/>
            <person name="Dai H."/>
            <person name="Hamel J.F."/>
            <person name="Liu C."/>
            <person name="Yu Y."/>
            <person name="Liu S."/>
            <person name="Lin W."/>
            <person name="Guo K."/>
            <person name="Jin S."/>
            <person name="Xu P."/>
            <person name="Storey K.B."/>
            <person name="Huan P."/>
            <person name="Zhang T."/>
            <person name="Zhou Y."/>
            <person name="Zhang J."/>
            <person name="Lin C."/>
            <person name="Li X."/>
            <person name="Xing L."/>
            <person name="Huo D."/>
            <person name="Sun M."/>
            <person name="Wang L."/>
            <person name="Mercier A."/>
            <person name="Li F."/>
            <person name="Yang H."/>
            <person name="Xiang J."/>
        </authorList>
    </citation>
    <scope>NUCLEOTIDE SEQUENCE [LARGE SCALE GENOMIC DNA]</scope>
    <source>
        <strain evidence="5">Shaxun</strain>
        <tissue evidence="5">Muscle</tissue>
    </source>
</reference>
<dbReference type="Gene3D" id="1.25.40.510">
    <property type="entry name" value="GLE1-like"/>
    <property type="match status" value="1"/>
</dbReference>
<gene>
    <name evidence="5" type="ORF">BSL78_03044</name>
</gene>
<keyword evidence="3" id="KW-0175">Coiled coil</keyword>
<dbReference type="GO" id="GO:0005643">
    <property type="term" value="C:nuclear pore"/>
    <property type="evidence" value="ECO:0007669"/>
    <property type="project" value="InterPro"/>
</dbReference>
<protein>
    <recommendedName>
        <fullName evidence="2">GLE1 RNA export mediator</fullName>
    </recommendedName>
</protein>
<evidence type="ECO:0000256" key="3">
    <source>
        <dbReference type="SAM" id="Coils"/>
    </source>
</evidence>
<dbReference type="EMBL" id="MRZV01000067">
    <property type="protein sequence ID" value="PIK60046.1"/>
    <property type="molecule type" value="Genomic_DNA"/>
</dbReference>
<accession>A0A2G8LIG3</accession>
<name>A0A2G8LIG3_STIJA</name>
<dbReference type="AlphaFoldDB" id="A0A2G8LIG3"/>
<keyword evidence="6" id="KW-1185">Reference proteome</keyword>
<sequence length="440" mass="50454">MSRVVVLEALRNSRRGQLKYDATWHTDGHLQDIIQITSSPPPLSPELITHSLQKLQLSADQNELKNSFTDHSSPEESDNEENESHRDCKVLDTVGSKSSYNDDLNCALDKNAAKIQVALHLHEVEITREAKDRVEVRKKQHAEFSQQLEQDARQNISLLQQRMELRQRAHWQKINDVNTESEENRERRLLHQQERHRLHLKRLDAKMKAALQQKELAEMEKQKRKQAELKSFLDSLVKVKGQIDEQAARMIEALEACPHQEQLAPKGNEIKAVIKRLQAKSDQVVVNAQGSKPSEEPFHVMTVLIQKLMDINNLSSHAIAEAEKAGLLAAEERKYWQPKLKKKLQKLLLMLLQRVQYRSQVASARVLNESAQPDSLQEYNKLQENLANVRKAFLELKQSKNKELKKYCFDIQKAINTPINAISSQSGPISWTSYAGSSNC</sequence>
<dbReference type="GO" id="GO:0016973">
    <property type="term" value="P:poly(A)+ mRNA export from nucleus"/>
    <property type="evidence" value="ECO:0007669"/>
    <property type="project" value="InterPro"/>
</dbReference>
<evidence type="ECO:0000256" key="2">
    <source>
        <dbReference type="ARBA" id="ARBA00030897"/>
    </source>
</evidence>
<dbReference type="Pfam" id="PF07817">
    <property type="entry name" value="GLE1"/>
    <property type="match status" value="1"/>
</dbReference>
<dbReference type="InterPro" id="IPR038506">
    <property type="entry name" value="GLE1-like_sf"/>
</dbReference>
<evidence type="ECO:0000256" key="4">
    <source>
        <dbReference type="SAM" id="MobiDB-lite"/>
    </source>
</evidence>